<evidence type="ECO:0000256" key="2">
    <source>
        <dbReference type="SAM" id="Phobius"/>
    </source>
</evidence>
<evidence type="ECO:0000256" key="1">
    <source>
        <dbReference type="SAM" id="MobiDB-lite"/>
    </source>
</evidence>
<organism evidence="3 4">
    <name type="scientific">Rhodovulum strictum</name>
    <dbReference type="NCBI Taxonomy" id="58314"/>
    <lineage>
        <taxon>Bacteria</taxon>
        <taxon>Pseudomonadati</taxon>
        <taxon>Pseudomonadota</taxon>
        <taxon>Alphaproteobacteria</taxon>
        <taxon>Rhodobacterales</taxon>
        <taxon>Paracoccaceae</taxon>
        <taxon>Rhodovulum</taxon>
    </lineage>
</organism>
<dbReference type="OrthoDB" id="996425at2"/>
<comment type="caution">
    <text evidence="3">The sequence shown here is derived from an EMBL/GenBank/DDBJ whole genome shotgun (WGS) entry which is preliminary data.</text>
</comment>
<feature type="region of interest" description="Disordered" evidence="1">
    <location>
        <begin position="662"/>
        <end position="689"/>
    </location>
</feature>
<sequence length="1347" mass="140205">MGRTGAIQLLRRGLAAGLVIAGACALGAVPLVLALAGLLGGLCVYLFWPWQPPRGDIHRMARGAAVAGPDLLGLALAAFFVALPVWLGRAEDGGLHVSAWLVWPMAAGGAALMAIGWRNGCYGLRILPDGFEFHGPRGIRIVPRAAVLAQRPWRRGLPGWMRALAPILPPTAAGAILLARDSTGLTLELDGGARLNVPAEGFEPGLRALQRALRQGVVLLALCGVLAGPGIAQAEGWQPHPLGEAALALPGGWQVTGGTRDHGVDLAGQGGEVLMAFWWFPDEPLAPGDDTLLFEMRSFPAGPALVQMHRIGPLASASVVFEHANAEGERLILLMEGEGHDPAALLARLTEVAERVRFAGQVPAAGSAPGLVANHADPASGLALHQPEGWSRYAADLPGLRLIALMPQGADALVQVALASPQGGRDAAQVLAEYETVLLREAVIPRQIEAERDEPLAGLPGRSTVIAARLYAIGGLSLPYDRGLATLSRAGDADRAVLVLAVHHPEAGAHLLALLDAIRRSVTLDPAAAPPLPDPAAIATAPASPAAALDWAAALALAEGAIGAGACGGVAPGDLPATAALGALGLAVAEAARCGPVAVLGVGLPVDPRGGTGGLLGLAAQRAMAATGGRLALLDPARRAVVMIEPGGGAVSVRVLDLGAAQPAVPQPAPESAPDPAPPATHDFRGLPSEDWLPLQQRGGRFDDWARHEGGALVVDLPAGSNLRTTGLRSAGPVLSLPRPGDPEAVRIALGLDPATSHFVLTLVPPDKPEGDTWSDHLIWLALQETDAGATELALAVEKNVQARIPRPDDADLAALALLVRPDRVVQVTGAEGRILMEGRRPVESLPGPAHVQIAAQTRLGGAGNLTLRHLRLENAAHVPMGMPWLPLGDAPDRVVLFDAARGIGPHLEPSDSARLPLAANMTRQPDSLEIAVPEGQGNSLLGLFSPEVLLWTDGLASGAELRLEIALDPAATDRLRVVLSGERTQAGSDPGRPRHVLDWRRDGEGTSRVGRALDSADPVADAVPAPIPETLALVLREGAIRVEAAGVDPAPLDWPLLAEGQGLRLAVLTGGLAPAEASRMSLRRITLSRDPGDGPVWPDPDPDTRLAPLFPADGAMGWTPFDLNGAPFEDHAQIAPDGTLRVDKPAGHEWPRAGVVSQAPLAVLDDRLERTAYRLELTVDPAMTDGVELLLSREPDANMARNAEMQLRLVRLGAGLHAGDWEMTLSRGVWNTATRLLPAAALAGWDGTIRIDLTPGTVSAALPGIVRLRGTGFPANARGAALYGAVQSAAFRPRFPARLALTGLSAGWVVPPEASPIEREMLKDTDEFDPMRFLGLVEDRASGDTR</sequence>
<feature type="transmembrane region" description="Helical" evidence="2">
    <location>
        <begin position="60"/>
        <end position="87"/>
    </location>
</feature>
<feature type="compositionally biased region" description="Pro residues" evidence="1">
    <location>
        <begin position="665"/>
        <end position="679"/>
    </location>
</feature>
<gene>
    <name evidence="3" type="ORF">GH815_06675</name>
</gene>
<evidence type="ECO:0000313" key="3">
    <source>
        <dbReference type="EMBL" id="MRH20672.1"/>
    </source>
</evidence>
<protein>
    <submittedName>
        <fullName evidence="3">Uncharacterized protein</fullName>
    </submittedName>
</protein>
<accession>A0A844BHZ1</accession>
<feature type="transmembrane region" description="Helical" evidence="2">
    <location>
        <begin position="99"/>
        <end position="117"/>
    </location>
</feature>
<keyword evidence="2" id="KW-1133">Transmembrane helix</keyword>
<proteinExistence type="predicted"/>
<keyword evidence="2" id="KW-0812">Transmembrane</keyword>
<dbReference type="EMBL" id="WJPO01000007">
    <property type="protein sequence ID" value="MRH20672.1"/>
    <property type="molecule type" value="Genomic_DNA"/>
</dbReference>
<dbReference type="PROSITE" id="PS51257">
    <property type="entry name" value="PROKAR_LIPOPROTEIN"/>
    <property type="match status" value="1"/>
</dbReference>
<dbReference type="RefSeq" id="WP_153747979.1">
    <property type="nucleotide sequence ID" value="NZ_BAAADI010000049.1"/>
</dbReference>
<keyword evidence="2" id="KW-0472">Membrane</keyword>
<dbReference type="Proteomes" id="UP000466730">
    <property type="component" value="Unassembled WGS sequence"/>
</dbReference>
<reference evidence="3 4" key="1">
    <citation type="submission" date="2019-11" db="EMBL/GenBank/DDBJ databases">
        <title>Draft Whole-Genome sequence of the marine photosynthetic bacterium Rhodovulum strictum DSM 11289.</title>
        <authorList>
            <person name="Kyndt J.A."/>
            <person name="Meyer T.E."/>
        </authorList>
    </citation>
    <scope>NUCLEOTIDE SEQUENCE [LARGE SCALE GENOMIC DNA]</scope>
    <source>
        <strain evidence="3 4">DSM 11289</strain>
    </source>
</reference>
<name>A0A844BHZ1_9RHOB</name>
<feature type="transmembrane region" description="Helical" evidence="2">
    <location>
        <begin position="20"/>
        <end position="48"/>
    </location>
</feature>
<evidence type="ECO:0000313" key="4">
    <source>
        <dbReference type="Proteomes" id="UP000466730"/>
    </source>
</evidence>
<keyword evidence="4" id="KW-1185">Reference proteome</keyword>